<gene>
    <name evidence="3" type="ORF">SAMN05660874_03435</name>
</gene>
<dbReference type="AlphaFoldDB" id="A0A1I6SUL8"/>
<dbReference type="InterPro" id="IPR029058">
    <property type="entry name" value="AB_hydrolase_fold"/>
</dbReference>
<dbReference type="Proteomes" id="UP000198852">
    <property type="component" value="Unassembled WGS sequence"/>
</dbReference>
<evidence type="ECO:0000313" key="3">
    <source>
        <dbReference type="EMBL" id="SFS80582.1"/>
    </source>
</evidence>
<dbReference type="Gene3D" id="3.40.50.1820">
    <property type="entry name" value="alpha/beta hydrolase"/>
    <property type="match status" value="1"/>
</dbReference>
<dbReference type="InterPro" id="IPR050300">
    <property type="entry name" value="GDXG_lipolytic_enzyme"/>
</dbReference>
<proteinExistence type="predicted"/>
<dbReference type="EMBL" id="FOZX01000005">
    <property type="protein sequence ID" value="SFS80582.1"/>
    <property type="molecule type" value="Genomic_DNA"/>
</dbReference>
<dbReference type="Pfam" id="PF20434">
    <property type="entry name" value="BD-FAE"/>
    <property type="match status" value="1"/>
</dbReference>
<dbReference type="InterPro" id="IPR049492">
    <property type="entry name" value="BD-FAE-like_dom"/>
</dbReference>
<dbReference type="GO" id="GO:0016787">
    <property type="term" value="F:hydrolase activity"/>
    <property type="evidence" value="ECO:0007669"/>
    <property type="project" value="UniProtKB-KW"/>
</dbReference>
<evidence type="ECO:0000259" key="2">
    <source>
        <dbReference type="Pfam" id="PF20434"/>
    </source>
</evidence>
<accession>A0A1I6SUL8</accession>
<sequence length="331" mass="35280">MRLGWLSVAAGVVTVWGMLAQPRATGGHPYVAMRDLAYAPRIGNAHRMDLYLPAETSGAVPVVLWSAGSAWRSDNGTTGGERVARALCARGYAVAAVAVRSSSQDRFPAQVHDGKAAVRWLRAHAARYGLDGERIAVMGNSSGGWLASMLGATAGVVGMEGDLGPTSVSSEVQAVVDLYGPTDFLSMDAHMPEGAIERFNAITGGTRGHDDAVSPESRLIGAEIQTVPERVAEADPSKWVRAGCPPWLILHGTDDPLVPFQQSRVLFEALREAGVPATLYAMRGRVHEHDYLDETRDFTPREVEHTAGGGTTGQAPATWNLIADFLDTALR</sequence>
<reference evidence="4" key="1">
    <citation type="submission" date="2016-10" db="EMBL/GenBank/DDBJ databases">
        <authorList>
            <person name="Varghese N."/>
            <person name="Submissions S."/>
        </authorList>
    </citation>
    <scope>NUCLEOTIDE SEQUENCE [LARGE SCALE GENOMIC DNA]</scope>
    <source>
        <strain evidence="4">DSM 44771</strain>
    </source>
</reference>
<dbReference type="STRING" id="95161.SAMN05660874_03435"/>
<name>A0A1I6SUL8_9PSEU</name>
<evidence type="ECO:0000256" key="1">
    <source>
        <dbReference type="ARBA" id="ARBA00022801"/>
    </source>
</evidence>
<dbReference type="RefSeq" id="WP_093418914.1">
    <property type="nucleotide sequence ID" value="NZ_FOZX01000005.1"/>
</dbReference>
<keyword evidence="1" id="KW-0378">Hydrolase</keyword>
<keyword evidence="4" id="KW-1185">Reference proteome</keyword>
<dbReference type="OrthoDB" id="9803828at2"/>
<feature type="domain" description="BD-FAE-like" evidence="2">
    <location>
        <begin position="48"/>
        <end position="270"/>
    </location>
</feature>
<protein>
    <submittedName>
        <fullName evidence="3">Acetyl esterase/lipase</fullName>
    </submittedName>
</protein>
<organism evidence="3 4">
    <name type="scientific">Saccharopolyspora flava</name>
    <dbReference type="NCBI Taxonomy" id="95161"/>
    <lineage>
        <taxon>Bacteria</taxon>
        <taxon>Bacillati</taxon>
        <taxon>Actinomycetota</taxon>
        <taxon>Actinomycetes</taxon>
        <taxon>Pseudonocardiales</taxon>
        <taxon>Pseudonocardiaceae</taxon>
        <taxon>Saccharopolyspora</taxon>
    </lineage>
</organism>
<dbReference type="SUPFAM" id="SSF53474">
    <property type="entry name" value="alpha/beta-Hydrolases"/>
    <property type="match status" value="1"/>
</dbReference>
<evidence type="ECO:0000313" key="4">
    <source>
        <dbReference type="Proteomes" id="UP000198852"/>
    </source>
</evidence>
<dbReference type="PANTHER" id="PTHR48081">
    <property type="entry name" value="AB HYDROLASE SUPERFAMILY PROTEIN C4A8.06C"/>
    <property type="match status" value="1"/>
</dbReference>
<dbReference type="PANTHER" id="PTHR48081:SF13">
    <property type="entry name" value="ALPHA_BETA HYDROLASE"/>
    <property type="match status" value="1"/>
</dbReference>